<evidence type="ECO:0000256" key="2">
    <source>
        <dbReference type="ARBA" id="ARBA00004713"/>
    </source>
</evidence>
<dbReference type="AlphaFoldDB" id="A0A5C7DL51"/>
<comment type="pathway">
    <text evidence="2">Bacterial outer membrane biogenesis; LPS core biosynthesis.</text>
</comment>
<dbReference type="GO" id="GO:0008713">
    <property type="term" value="F:ADP-heptose-lipopolysaccharide heptosyltransferase activity"/>
    <property type="evidence" value="ECO:0007669"/>
    <property type="project" value="TreeGrafter"/>
</dbReference>
<dbReference type="PANTHER" id="PTHR30160:SF19">
    <property type="entry name" value="LIPOPOLYSACCHARIDE HEPTOSYLTRANSFERASE 1"/>
    <property type="match status" value="1"/>
</dbReference>
<evidence type="ECO:0000256" key="7">
    <source>
        <dbReference type="ARBA" id="ARBA00022985"/>
    </source>
</evidence>
<dbReference type="Proteomes" id="UP000321310">
    <property type="component" value="Unassembled WGS sequence"/>
</dbReference>
<evidence type="ECO:0000256" key="6">
    <source>
        <dbReference type="ARBA" id="ARBA00022679"/>
    </source>
</evidence>
<comment type="similarity">
    <text evidence="9">Belongs to the glycosyltransferase 9 family.</text>
</comment>
<reference evidence="14 15" key="1">
    <citation type="submission" date="2019-07" db="EMBL/GenBank/DDBJ databases">
        <title>Rapid identification of Enteric Bacteria from Whole Genome Sequences (WGS) using Average Nucleotide Identity (ANI).</title>
        <authorList>
            <person name="Lane C."/>
        </authorList>
    </citation>
    <scope>NUCLEOTIDE SEQUENCE [LARGE SCALE GENOMIC DNA]</scope>
    <source>
        <strain evidence="14 15">2016D-0250</strain>
    </source>
</reference>
<evidence type="ECO:0000256" key="12">
    <source>
        <dbReference type="ARBA" id="ARBA00044330"/>
    </source>
</evidence>
<dbReference type="PANTHER" id="PTHR30160">
    <property type="entry name" value="TETRAACYLDISACCHARIDE 4'-KINASE-RELATED"/>
    <property type="match status" value="1"/>
</dbReference>
<comment type="caution">
    <text evidence="14">The sequence shown here is derived from an EMBL/GenBank/DDBJ whole genome shotgun (WGS) entry which is preliminary data.</text>
</comment>
<evidence type="ECO:0000256" key="9">
    <source>
        <dbReference type="ARBA" id="ARBA00043995"/>
    </source>
</evidence>
<organism evidence="14 15">
    <name type="scientific">Campylobacter peloridis</name>
    <dbReference type="NCBI Taxonomy" id="488546"/>
    <lineage>
        <taxon>Bacteria</taxon>
        <taxon>Pseudomonadati</taxon>
        <taxon>Campylobacterota</taxon>
        <taxon>Epsilonproteobacteria</taxon>
        <taxon>Campylobacterales</taxon>
        <taxon>Campylobacteraceae</taxon>
        <taxon>Campylobacter</taxon>
    </lineage>
</organism>
<sequence>MKIAIVRLSALGDIIQSAIVLQFIKKINKNIEIHWFVDKRFANLLQDHPLIDELYVLPLKDKKFKETFAILFEARQNKYDVVIDLQGLIKSAIVSKILSSNVFGFDKNGLRETFAHNFYNQKFNASYNENVYIRYLSLVHYAFNEEFDYKEIYHKQAVFSLDEEIKDELIQRIDFNQNLKNVLIHVGSAEDNKIYSITKMALLCKMLINTFSEINIYLCWGNQKEYYLTQELIQLSQIVNSSTQALIQLPKLSLKELICMTKISDLVIGNDSGPTHLAFALNKPSITIFGATWDSRVCIETQINKTISAGKKFDTNVKFKFDRSDFCIQNIDEKDIFKLACELLEK</sequence>
<dbReference type="InterPro" id="IPR051199">
    <property type="entry name" value="LPS_LOS_Heptosyltrfase"/>
</dbReference>
<dbReference type="EMBL" id="VOWB01000048">
    <property type="protein sequence ID" value="TXE81335.1"/>
    <property type="molecule type" value="Genomic_DNA"/>
</dbReference>
<keyword evidence="7" id="KW-0448">Lipopolysaccharide biosynthesis</keyword>
<dbReference type="EC" id="2.4.99.23" evidence="10"/>
<evidence type="ECO:0000256" key="1">
    <source>
        <dbReference type="ARBA" id="ARBA00004515"/>
    </source>
</evidence>
<keyword evidence="8" id="KW-0472">Membrane</keyword>
<comment type="catalytic activity">
    <reaction evidence="13">
        <text>an alpha-Kdo-(2-&gt;4)-alpha-Kdo-(2-&gt;6)-lipid A + ADP-L-glycero-beta-D-manno-heptose = an L-alpha-D-Hep-(1-&gt;5)-[alpha-Kdo-(2-&gt;4)]-alpha-Kdo-(2-&gt;6)-lipid A + ADP + H(+)</text>
        <dbReference type="Rhea" id="RHEA:74067"/>
        <dbReference type="ChEBI" id="CHEBI:15378"/>
        <dbReference type="ChEBI" id="CHEBI:61506"/>
        <dbReference type="ChEBI" id="CHEBI:176431"/>
        <dbReference type="ChEBI" id="CHEBI:193068"/>
        <dbReference type="ChEBI" id="CHEBI:456216"/>
        <dbReference type="EC" id="2.4.99.23"/>
    </reaction>
</comment>
<protein>
    <recommendedName>
        <fullName evidence="11">Lipopolysaccharide heptosyltransferase 1</fullName>
        <ecNumber evidence="10">2.4.99.23</ecNumber>
    </recommendedName>
    <alternativeName>
        <fullName evidence="12">ADP-heptose:lipopolysaccharide heptosyltransferase I</fullName>
    </alternativeName>
</protein>
<evidence type="ECO:0000256" key="4">
    <source>
        <dbReference type="ARBA" id="ARBA00022519"/>
    </source>
</evidence>
<dbReference type="CDD" id="cd03789">
    <property type="entry name" value="GT9_LPS_heptosyltransferase"/>
    <property type="match status" value="1"/>
</dbReference>
<dbReference type="Gene3D" id="3.40.50.2000">
    <property type="entry name" value="Glycogen Phosphorylase B"/>
    <property type="match status" value="2"/>
</dbReference>
<gene>
    <name evidence="14" type="primary">waaC</name>
    <name evidence="14" type="ORF">FPD46_05810</name>
</gene>
<proteinExistence type="inferred from homology"/>
<keyword evidence="4" id="KW-0997">Cell inner membrane</keyword>
<evidence type="ECO:0000256" key="13">
    <source>
        <dbReference type="ARBA" id="ARBA00049201"/>
    </source>
</evidence>
<dbReference type="GO" id="GO:0005829">
    <property type="term" value="C:cytosol"/>
    <property type="evidence" value="ECO:0007669"/>
    <property type="project" value="TreeGrafter"/>
</dbReference>
<dbReference type="Pfam" id="PF01075">
    <property type="entry name" value="Glyco_transf_9"/>
    <property type="match status" value="1"/>
</dbReference>
<evidence type="ECO:0000256" key="8">
    <source>
        <dbReference type="ARBA" id="ARBA00023136"/>
    </source>
</evidence>
<evidence type="ECO:0000313" key="15">
    <source>
        <dbReference type="Proteomes" id="UP000321310"/>
    </source>
</evidence>
<evidence type="ECO:0000256" key="11">
    <source>
        <dbReference type="ARBA" id="ARBA00044190"/>
    </source>
</evidence>
<dbReference type="GO" id="GO:0009244">
    <property type="term" value="P:lipopolysaccharide core region biosynthetic process"/>
    <property type="evidence" value="ECO:0007669"/>
    <property type="project" value="InterPro"/>
</dbReference>
<dbReference type="InterPro" id="IPR002201">
    <property type="entry name" value="Glyco_trans_9"/>
</dbReference>
<keyword evidence="6 14" id="KW-0808">Transferase</keyword>
<evidence type="ECO:0000313" key="14">
    <source>
        <dbReference type="EMBL" id="TXE81335.1"/>
    </source>
</evidence>
<keyword evidence="5" id="KW-0328">Glycosyltransferase</keyword>
<dbReference type="RefSeq" id="WP_147575731.1">
    <property type="nucleotide sequence ID" value="NZ_VOWB01000048.1"/>
</dbReference>
<evidence type="ECO:0000256" key="5">
    <source>
        <dbReference type="ARBA" id="ARBA00022676"/>
    </source>
</evidence>
<dbReference type="NCBIfam" id="TIGR02193">
    <property type="entry name" value="heptsyl_trn_I"/>
    <property type="match status" value="1"/>
</dbReference>
<dbReference type="GO" id="GO:0005886">
    <property type="term" value="C:plasma membrane"/>
    <property type="evidence" value="ECO:0007669"/>
    <property type="project" value="UniProtKB-SubCell"/>
</dbReference>
<keyword evidence="3" id="KW-1003">Cell membrane</keyword>
<dbReference type="InterPro" id="IPR011908">
    <property type="entry name" value="LipoPS_heptosylTferase-I"/>
</dbReference>
<dbReference type="SUPFAM" id="SSF53756">
    <property type="entry name" value="UDP-Glycosyltransferase/glycogen phosphorylase"/>
    <property type="match status" value="1"/>
</dbReference>
<name>A0A5C7DL51_9BACT</name>
<accession>A0A5C7DL51</accession>
<evidence type="ECO:0000256" key="3">
    <source>
        <dbReference type="ARBA" id="ARBA00022475"/>
    </source>
</evidence>
<comment type="subcellular location">
    <subcellularLocation>
        <location evidence="1">Cell inner membrane</location>
        <topology evidence="1">Peripheral membrane protein</topology>
        <orientation evidence="1">Cytoplasmic side</orientation>
    </subcellularLocation>
</comment>
<evidence type="ECO:0000256" key="10">
    <source>
        <dbReference type="ARBA" id="ARBA00044041"/>
    </source>
</evidence>